<evidence type="ECO:0000313" key="2">
    <source>
        <dbReference type="EMBL" id="GJS55940.1"/>
    </source>
</evidence>
<protein>
    <submittedName>
        <fullName evidence="2">Ribonuclease H-like domain-containing protein</fullName>
    </submittedName>
</protein>
<dbReference type="EMBL" id="BQNB010008902">
    <property type="protein sequence ID" value="GJS55940.1"/>
    <property type="molecule type" value="Genomic_DNA"/>
</dbReference>
<evidence type="ECO:0000313" key="3">
    <source>
        <dbReference type="Proteomes" id="UP001151760"/>
    </source>
</evidence>
<feature type="domain" description="Transposase-associated" evidence="1">
    <location>
        <begin position="1"/>
        <end position="74"/>
    </location>
</feature>
<dbReference type="PANTHER" id="PTHR10775:SF179">
    <property type="entry name" value="TRANSPOSON, EN_SPM-LIKE, TRANSPOSASE-ASSOCIATED DOMAIN PROTEIN"/>
    <property type="match status" value="1"/>
</dbReference>
<gene>
    <name evidence="2" type="ORF">Tco_0629302</name>
</gene>
<dbReference type="PANTHER" id="PTHR10775">
    <property type="entry name" value="OS08G0208400 PROTEIN"/>
    <property type="match status" value="1"/>
</dbReference>
<reference evidence="2" key="1">
    <citation type="journal article" date="2022" name="Int. J. Mol. Sci.">
        <title>Draft Genome of Tanacetum Coccineum: Genomic Comparison of Closely Related Tanacetum-Family Plants.</title>
        <authorList>
            <person name="Yamashiro T."/>
            <person name="Shiraishi A."/>
            <person name="Nakayama K."/>
            <person name="Satake H."/>
        </authorList>
    </citation>
    <scope>NUCLEOTIDE SEQUENCE</scope>
</reference>
<evidence type="ECO:0000259" key="1">
    <source>
        <dbReference type="Pfam" id="PF13963"/>
    </source>
</evidence>
<reference evidence="2" key="2">
    <citation type="submission" date="2022-01" db="EMBL/GenBank/DDBJ databases">
        <authorList>
            <person name="Yamashiro T."/>
            <person name="Shiraishi A."/>
            <person name="Satake H."/>
            <person name="Nakayama K."/>
        </authorList>
    </citation>
    <scope>NUCLEOTIDE SEQUENCE</scope>
</reference>
<dbReference type="InterPro" id="IPR045282">
    <property type="entry name" value="At4g08330-like"/>
</dbReference>
<keyword evidence="3" id="KW-1185">Reference proteome</keyword>
<dbReference type="InterPro" id="IPR029480">
    <property type="entry name" value="Transpos_assoc"/>
</dbReference>
<dbReference type="Proteomes" id="UP001151760">
    <property type="component" value="Unassembled WGS sequence"/>
</dbReference>
<dbReference type="Pfam" id="PF24046">
    <property type="entry name" value="At4g08330"/>
    <property type="match status" value="1"/>
</dbReference>
<dbReference type="Pfam" id="PF13963">
    <property type="entry name" value="Transpos_assoc"/>
    <property type="match status" value="1"/>
</dbReference>
<organism evidence="2 3">
    <name type="scientific">Tanacetum coccineum</name>
    <dbReference type="NCBI Taxonomy" id="301880"/>
    <lineage>
        <taxon>Eukaryota</taxon>
        <taxon>Viridiplantae</taxon>
        <taxon>Streptophyta</taxon>
        <taxon>Embryophyta</taxon>
        <taxon>Tracheophyta</taxon>
        <taxon>Spermatophyta</taxon>
        <taxon>Magnoliopsida</taxon>
        <taxon>eudicotyledons</taxon>
        <taxon>Gunneridae</taxon>
        <taxon>Pentapetalae</taxon>
        <taxon>asterids</taxon>
        <taxon>campanulids</taxon>
        <taxon>Asterales</taxon>
        <taxon>Asteraceae</taxon>
        <taxon>Asteroideae</taxon>
        <taxon>Anthemideae</taxon>
        <taxon>Anthemidinae</taxon>
        <taxon>Tanacetum</taxon>
    </lineage>
</organism>
<name>A0ABQ4WSR8_9ASTR</name>
<proteinExistence type="predicted"/>
<comment type="caution">
    <text evidence="2">The sequence shown here is derived from an EMBL/GenBank/DDBJ whole genome shotgun (WGS) entry which is preliminary data.</text>
</comment>
<accession>A0ABQ4WSR8</accession>
<sequence length="378" mass="42753">MYEIGHSEEAYVKGVLSFLQIAEANRVKNGDLEIWCPCKDCKIFDKFSDIGVIENHLITRGFVLNYTRWSRHGELQVNSRKRIRVSNENDNNDSYNNNVSYDNNDSYDSNGSNINESFEKLKELFRNMEGTNDDNVQEKLQNLFDDAIKPLYNGCTKFSILNAVVKLFNLKAKHGWSDVSFTELLEALHEMFPDDNKFPISLYQAKKMMNPMGLEIEIIHACPNDCMLYRGVYADLHKCVTCGESSCGACGYQLNLSSLNRMSQTTSKYGESIEKKSLTFQSVDLSRFTEIHQVPCLPISFGRNSSKTKLMCRQCGVHIGYGYKDGRGAQRGFDTRIGPDRCYKKIVAKIGALQPLDVVKEGWNGNGRNGSGRNGSSH</sequence>